<evidence type="ECO:0000313" key="1">
    <source>
        <dbReference type="EMBL" id="PWI74842.1"/>
    </source>
</evidence>
<dbReference type="EMBL" id="LCWV01000003">
    <property type="protein sequence ID" value="PWI74842.1"/>
    <property type="molecule type" value="Genomic_DNA"/>
</dbReference>
<gene>
    <name evidence="1" type="ORF">PCL_08156</name>
</gene>
<dbReference type="AlphaFoldDB" id="A0A2U3EK38"/>
<proteinExistence type="predicted"/>
<reference evidence="1 2" key="1">
    <citation type="journal article" date="2016" name="Front. Microbiol.">
        <title>Genome and transcriptome sequences reveal the specific parasitism of the nematophagous Purpureocillium lilacinum 36-1.</title>
        <authorList>
            <person name="Xie J."/>
            <person name="Li S."/>
            <person name="Mo C."/>
            <person name="Xiao X."/>
            <person name="Peng D."/>
            <person name="Wang G."/>
            <person name="Xiao Y."/>
        </authorList>
    </citation>
    <scope>NUCLEOTIDE SEQUENCE [LARGE SCALE GENOMIC DNA]</scope>
    <source>
        <strain evidence="1 2">36-1</strain>
    </source>
</reference>
<organism evidence="1 2">
    <name type="scientific">Purpureocillium lilacinum</name>
    <name type="common">Paecilomyces lilacinus</name>
    <dbReference type="NCBI Taxonomy" id="33203"/>
    <lineage>
        <taxon>Eukaryota</taxon>
        <taxon>Fungi</taxon>
        <taxon>Dikarya</taxon>
        <taxon>Ascomycota</taxon>
        <taxon>Pezizomycotina</taxon>
        <taxon>Sordariomycetes</taxon>
        <taxon>Hypocreomycetidae</taxon>
        <taxon>Hypocreales</taxon>
        <taxon>Ophiocordycipitaceae</taxon>
        <taxon>Purpureocillium</taxon>
    </lineage>
</organism>
<evidence type="ECO:0000313" key="2">
    <source>
        <dbReference type="Proteomes" id="UP000245956"/>
    </source>
</evidence>
<accession>A0A2U3EK38</accession>
<name>A0A2U3EK38_PURLI</name>
<comment type="caution">
    <text evidence="1">The sequence shown here is derived from an EMBL/GenBank/DDBJ whole genome shotgun (WGS) entry which is preliminary data.</text>
</comment>
<sequence>MRPTSPPHLSQTQVQQHASRIAPFIRRSSKRNTAVLHLSDPPVPSRQLCGTFRATHDMLVPKRCQPQQHRKARHAADGDMAATHANVQGGILHRWRRPCCLEAHELPDAALYSLGASMSAPPAALLDQWHTHRSKVGASRPLCVSQLKKVRDAGQPLLISNQRRAFLPPSRHQLVVRGDHSTSPDQEVFSPSIAISTQDTHGNESGHRWSVLLSAATNVSLPLPPSGFIAQGMSHGGAR</sequence>
<protein>
    <submittedName>
        <fullName evidence="1">Uncharacterized protein</fullName>
    </submittedName>
</protein>
<dbReference type="Proteomes" id="UP000245956">
    <property type="component" value="Unassembled WGS sequence"/>
</dbReference>